<feature type="region of interest" description="Disordered" evidence="3">
    <location>
        <begin position="295"/>
        <end position="363"/>
    </location>
</feature>
<accession>A0A0F7UBG1</accession>
<dbReference type="Pfam" id="PF00574">
    <property type="entry name" value="CLP_protease"/>
    <property type="match status" value="1"/>
</dbReference>
<feature type="region of interest" description="Disordered" evidence="3">
    <location>
        <begin position="553"/>
        <end position="622"/>
    </location>
</feature>
<dbReference type="PANTHER" id="PTHR10381">
    <property type="entry name" value="ATP-DEPENDENT CLP PROTEASE PROTEOLYTIC SUBUNIT"/>
    <property type="match status" value="1"/>
</dbReference>
<dbReference type="InterPro" id="IPR023562">
    <property type="entry name" value="ClpP/TepA"/>
</dbReference>
<dbReference type="CDD" id="cd07017">
    <property type="entry name" value="S14_ClpP_2"/>
    <property type="match status" value="1"/>
</dbReference>
<feature type="compositionally biased region" description="Low complexity" evidence="3">
    <location>
        <begin position="503"/>
        <end position="526"/>
    </location>
</feature>
<feature type="compositionally biased region" description="Basic and acidic residues" evidence="3">
    <location>
        <begin position="478"/>
        <end position="490"/>
    </location>
</feature>
<keyword evidence="4" id="KW-0645">Protease</keyword>
<dbReference type="PANTHER" id="PTHR10381:SF11">
    <property type="entry name" value="ATP-DEPENDENT CLP PROTEASE PROTEOLYTIC SUBUNIT, MITOCHONDRIAL"/>
    <property type="match status" value="1"/>
</dbReference>
<dbReference type="InterPro" id="IPR001907">
    <property type="entry name" value="ClpP"/>
</dbReference>
<dbReference type="PRINTS" id="PR00127">
    <property type="entry name" value="CLPPROTEASEP"/>
</dbReference>
<sequence>MPPALCPQLSPSLRFLLCFLSVDPSLLSRLFPWYADSLKLASIGRKARPFHGFNARFRFLSLATLPLVLMPASSSPLFAPSFGLLLGSRGLPLSRSAFLLLSFLLPLVRVSLSAHCQFHARPAPPSPPRFRPRSSPSCPFSSSRSPSSPFPCAASASALSYHIPLPLRRGRTSLLPSSLGFSLASSIGGPRQHRPAGEAPFCPARAAARVPLCALSPCRVSEKDARVSCSANPPAVRFPLVCGSTTRASSWTVSHPLRLPIRPERSAVRPEGGAHLASLSSSFFALAPARARAFRESRRGKENTDAPLASFSPTKSCDQTSLGGLKRAAKTTTKLDRLGASQKEERGKRGLGERTRQSGTFTRQTEGPLADLSFLLRFCSVCPSSADSSSLRSHRSAPPVSSLPGAASSFRLESSHTASQAPLAAWRCLYTVLEKEARRRQKGESGRVFFLFQEIDDEVSHRLAARLLFSDRRRNRRTNREASKAWESSRLHHPLPASPLPHPASLSLPANALPSSSASSSSSSDFSSASLSSCSSPCSEDAWRKCLQGGSHGRLQAPGEDCTSSPFSLSSDRCARGSSSPVGGPIALNSEPNGETVQDGQAEEEAEGGEKEREEGEEESVDEQPFVLFLNSPGGSLNAGLALFDVISVSCFGKQAGEIVEDSGKFSQTAGGAWREHDEAFDGGRVWFFRENTGGKTQKGGAETNRMARPENGKWKDMDRRKEVYLRHAVERQLVKKRLESPVYTVNMGLAASVASLILGAGTPGHRFAVESSSALLHQPAGSLAGLPSDLETEKSEVKKISQRVVRLYSQVTGRPEASLRLDIEKEKLLTAEEARVYGLVDAVLPLFDGAEKLL</sequence>
<feature type="compositionally biased region" description="Basic and acidic residues" evidence="3">
    <location>
        <begin position="295"/>
        <end position="304"/>
    </location>
</feature>
<dbReference type="InterPro" id="IPR029045">
    <property type="entry name" value="ClpP/crotonase-like_dom_sf"/>
</dbReference>
<dbReference type="GO" id="GO:0004252">
    <property type="term" value="F:serine-type endopeptidase activity"/>
    <property type="evidence" value="ECO:0007669"/>
    <property type="project" value="InterPro"/>
</dbReference>
<dbReference type="Gene3D" id="3.90.226.10">
    <property type="entry name" value="2-enoyl-CoA Hydratase, Chain A, domain 1"/>
    <property type="match status" value="1"/>
</dbReference>
<feature type="compositionally biased region" description="Low complexity" evidence="3">
    <location>
        <begin position="133"/>
        <end position="142"/>
    </location>
</feature>
<keyword evidence="4" id="KW-0378">Hydrolase</keyword>
<evidence type="ECO:0000256" key="3">
    <source>
        <dbReference type="SAM" id="MobiDB-lite"/>
    </source>
</evidence>
<proteinExistence type="inferred from homology"/>
<feature type="region of interest" description="Disordered" evidence="3">
    <location>
        <begin position="122"/>
        <end position="142"/>
    </location>
</feature>
<dbReference type="SUPFAM" id="SSF52096">
    <property type="entry name" value="ClpP/crotonase"/>
    <property type="match status" value="1"/>
</dbReference>
<feature type="compositionally biased region" description="Polar residues" evidence="3">
    <location>
        <begin position="311"/>
        <end position="322"/>
    </location>
</feature>
<name>A0A0F7UBG1_NEOCL</name>
<comment type="similarity">
    <text evidence="1 2">Belongs to the peptidase S14 family.</text>
</comment>
<feature type="compositionally biased region" description="Basic and acidic residues" evidence="3">
    <location>
        <begin position="333"/>
        <end position="356"/>
    </location>
</feature>
<dbReference type="GO" id="GO:0006515">
    <property type="term" value="P:protein quality control for misfolded or incompletely synthesized proteins"/>
    <property type="evidence" value="ECO:0007669"/>
    <property type="project" value="TreeGrafter"/>
</dbReference>
<organism evidence="4">
    <name type="scientific">Neospora caninum (strain Liverpool)</name>
    <dbReference type="NCBI Taxonomy" id="572307"/>
    <lineage>
        <taxon>Eukaryota</taxon>
        <taxon>Sar</taxon>
        <taxon>Alveolata</taxon>
        <taxon>Apicomplexa</taxon>
        <taxon>Conoidasida</taxon>
        <taxon>Coccidia</taxon>
        <taxon>Eucoccidiorida</taxon>
        <taxon>Eimeriorina</taxon>
        <taxon>Sarcocystidae</taxon>
        <taxon>Neospora</taxon>
    </lineage>
</organism>
<evidence type="ECO:0000313" key="4">
    <source>
        <dbReference type="EMBL" id="CEL66351.1"/>
    </source>
</evidence>
<evidence type="ECO:0000256" key="2">
    <source>
        <dbReference type="RuleBase" id="RU003567"/>
    </source>
</evidence>
<gene>
    <name evidence="4" type="ORF">BN1204_021690</name>
</gene>
<protein>
    <recommendedName>
        <fullName evidence="2">ATP-dependent Clp protease proteolytic subunit</fullName>
    </recommendedName>
</protein>
<dbReference type="EMBL" id="LN714481">
    <property type="protein sequence ID" value="CEL66351.1"/>
    <property type="molecule type" value="Genomic_DNA"/>
</dbReference>
<dbReference type="GO" id="GO:0009368">
    <property type="term" value="C:endopeptidase Clp complex"/>
    <property type="evidence" value="ECO:0007669"/>
    <property type="project" value="TreeGrafter"/>
</dbReference>
<reference evidence="4" key="1">
    <citation type="journal article" date="2015" name="PLoS ONE">
        <title>Comprehensive Evaluation of Toxoplasma gondii VEG and Neospora caninum LIV Genomes with Tachyzoite Stage Transcriptome and Proteome Defines Novel Transcript Features.</title>
        <authorList>
            <person name="Ramaprasad A."/>
            <person name="Mourier T."/>
            <person name="Naeem R."/>
            <person name="Malas T.B."/>
            <person name="Moussa E."/>
            <person name="Panigrahi A."/>
            <person name="Vermont S.J."/>
            <person name="Otto T.D."/>
            <person name="Wastling J."/>
            <person name="Pain A."/>
        </authorList>
    </citation>
    <scope>NUCLEOTIDE SEQUENCE</scope>
    <source>
        <strain evidence="4">Liverpool</strain>
    </source>
</reference>
<dbReference type="GO" id="GO:0051117">
    <property type="term" value="F:ATPase binding"/>
    <property type="evidence" value="ECO:0007669"/>
    <property type="project" value="TreeGrafter"/>
</dbReference>
<dbReference type="GO" id="GO:0004176">
    <property type="term" value="F:ATP-dependent peptidase activity"/>
    <property type="evidence" value="ECO:0007669"/>
    <property type="project" value="InterPro"/>
</dbReference>
<feature type="compositionally biased region" description="Polar residues" evidence="3">
    <location>
        <begin position="562"/>
        <end position="581"/>
    </location>
</feature>
<dbReference type="AlphaFoldDB" id="A0A0F7UBG1"/>
<feature type="compositionally biased region" description="Polar residues" evidence="3">
    <location>
        <begin position="590"/>
        <end position="599"/>
    </location>
</feature>
<feature type="region of interest" description="Disordered" evidence="3">
    <location>
        <begin position="478"/>
        <end position="526"/>
    </location>
</feature>
<evidence type="ECO:0000256" key="1">
    <source>
        <dbReference type="ARBA" id="ARBA00007039"/>
    </source>
</evidence>